<dbReference type="EMBL" id="NXNI01000001">
    <property type="protein sequence ID" value="PCR89570.1"/>
    <property type="molecule type" value="Genomic_DNA"/>
</dbReference>
<dbReference type="RefSeq" id="WP_097378518.1">
    <property type="nucleotide sequence ID" value="NZ_NXNI01000001.1"/>
</dbReference>
<sequence length="64" mass="6922">MSTQITVLALLTGLLTGALFRFFNVPIPAPPELPGIMGIVGIYVGYRIIEYFDIGVDLLEVLGL</sequence>
<name>A0A2A5QRU7_9EURY</name>
<organism evidence="1 2">
    <name type="scientific">Natrinema ejinorense</name>
    <dbReference type="NCBI Taxonomy" id="373386"/>
    <lineage>
        <taxon>Archaea</taxon>
        <taxon>Methanobacteriati</taxon>
        <taxon>Methanobacteriota</taxon>
        <taxon>Stenosarchaea group</taxon>
        <taxon>Halobacteria</taxon>
        <taxon>Halobacteriales</taxon>
        <taxon>Natrialbaceae</taxon>
        <taxon>Natrinema</taxon>
    </lineage>
</organism>
<evidence type="ECO:0000313" key="2">
    <source>
        <dbReference type="Proteomes" id="UP000219689"/>
    </source>
</evidence>
<dbReference type="Proteomes" id="UP000219689">
    <property type="component" value="Unassembled WGS sequence"/>
</dbReference>
<dbReference type="AlphaFoldDB" id="A0A2A5QRU7"/>
<dbReference type="NCBIfam" id="TIGR03510">
    <property type="entry name" value="XapX"/>
    <property type="match status" value="1"/>
</dbReference>
<reference evidence="1 2" key="1">
    <citation type="submission" date="2017-09" db="EMBL/GenBank/DDBJ databases">
        <title>Genome sequences of Natrinema ejinorence JCM 13890T.</title>
        <authorList>
            <person name="Roh S.W."/>
            <person name="Kim Y.B."/>
            <person name="Kim J.Y."/>
        </authorList>
    </citation>
    <scope>NUCLEOTIDE SEQUENCE [LARGE SCALE GENOMIC DNA]</scope>
    <source>
        <strain evidence="1 2">JCM 13890</strain>
    </source>
</reference>
<evidence type="ECO:0000313" key="1">
    <source>
        <dbReference type="EMBL" id="PCR89570.1"/>
    </source>
</evidence>
<keyword evidence="2" id="KW-1185">Reference proteome</keyword>
<gene>
    <name evidence="1" type="ORF">CP557_02900</name>
</gene>
<protein>
    <submittedName>
        <fullName evidence="1">XapX domain-containing protein</fullName>
    </submittedName>
</protein>
<proteinExistence type="predicted"/>
<accession>A0A2A5QRU7</accession>
<comment type="caution">
    <text evidence="1">The sequence shown here is derived from an EMBL/GenBank/DDBJ whole genome shotgun (WGS) entry which is preliminary data.</text>
</comment>
<dbReference type="InterPro" id="IPR020017">
    <property type="entry name" value="XapX_domain"/>
</dbReference>